<evidence type="ECO:0000256" key="9">
    <source>
        <dbReference type="ARBA" id="ARBA00023014"/>
    </source>
</evidence>
<dbReference type="PIRSF" id="PIRSF006816">
    <property type="entry name" value="Cyc3_hyd_g"/>
    <property type="match status" value="1"/>
</dbReference>
<organism evidence="14 15">
    <name type="scientific">Virgibacillus necropolis</name>
    <dbReference type="NCBI Taxonomy" id="163877"/>
    <lineage>
        <taxon>Bacteria</taxon>
        <taxon>Bacillati</taxon>
        <taxon>Bacillota</taxon>
        <taxon>Bacilli</taxon>
        <taxon>Bacillales</taxon>
        <taxon>Bacillaceae</taxon>
        <taxon>Virgibacillus</taxon>
    </lineage>
</organism>
<dbReference type="InterPro" id="IPR037117">
    <property type="entry name" value="Dihydroorotate_DH_ele_sf"/>
</dbReference>
<dbReference type="GO" id="GO:0006221">
    <property type="term" value="P:pyrimidine nucleotide biosynthetic process"/>
    <property type="evidence" value="ECO:0007669"/>
    <property type="project" value="InterPro"/>
</dbReference>
<dbReference type="GO" id="GO:0016491">
    <property type="term" value="F:oxidoreductase activity"/>
    <property type="evidence" value="ECO:0007669"/>
    <property type="project" value="InterPro"/>
</dbReference>
<dbReference type="KEGG" id="vne:CFK40_14810"/>
<evidence type="ECO:0000256" key="4">
    <source>
        <dbReference type="ARBA" id="ARBA00022714"/>
    </source>
</evidence>
<keyword evidence="15" id="KW-1185">Reference proteome</keyword>
<feature type="binding site" evidence="12">
    <location>
        <position position="222"/>
    </location>
    <ligand>
        <name>[2Fe-2S] cluster</name>
        <dbReference type="ChEBI" id="CHEBI:190135"/>
    </ligand>
</feature>
<comment type="similarity">
    <text evidence="1">Belongs to the PyrK family.</text>
</comment>
<evidence type="ECO:0000256" key="12">
    <source>
        <dbReference type="PIRSR" id="PIRSR006816-2"/>
    </source>
</evidence>
<dbReference type="InterPro" id="IPR017927">
    <property type="entry name" value="FAD-bd_FR_type"/>
</dbReference>
<keyword evidence="8 12" id="KW-0408">Iron</keyword>
<dbReference type="PANTHER" id="PTHR43513:SF3">
    <property type="entry name" value="DIHYDROOROTATE DEHYDROGENASE B (NAD(+)), ELECTRON TRANSFER SUBUNIT-RELATED"/>
    <property type="match status" value="1"/>
</dbReference>
<evidence type="ECO:0000256" key="2">
    <source>
        <dbReference type="ARBA" id="ARBA00022448"/>
    </source>
</evidence>
<dbReference type="PANTHER" id="PTHR43513">
    <property type="entry name" value="DIHYDROOROTATE DEHYDROGENASE B (NAD(+)), ELECTRON TRANSFER SUBUNIT"/>
    <property type="match status" value="1"/>
</dbReference>
<comment type="cofactor">
    <cofactor evidence="10">
        <name>[2Fe-2S] cluster</name>
        <dbReference type="ChEBI" id="CHEBI:190135"/>
    </cofactor>
</comment>
<reference evidence="14 15" key="1">
    <citation type="journal article" date="2003" name="Int. J. Syst. Evol. Microbiol.">
        <title>Virgibacillus carmonensis sp. nov., Virgibacillus necropolis sp. nov. and Virgibacillus picturae sp. nov., three novel species isolated from deteriorated mural paintings, transfer of the species of the genus salibacillus to Virgibacillus, as Virgibacillus marismortui comb. nov. and Virgibacillus salexigens comb. nov., and emended description of the genus Virgibacillus.</title>
        <authorList>
            <person name="Heyrman J."/>
            <person name="Logan N.A."/>
            <person name="Busse H.J."/>
            <person name="Balcaen A."/>
            <person name="Lebbe L."/>
            <person name="Rodriguez-Diaz M."/>
            <person name="Swings J."/>
            <person name="De Vos P."/>
        </authorList>
    </citation>
    <scope>NUCLEOTIDE SEQUENCE [LARGE SCALE GENOMIC DNA]</scope>
    <source>
        <strain evidence="14 15">LMG 19488</strain>
    </source>
</reference>
<feature type="binding site" evidence="11">
    <location>
        <begin position="52"/>
        <end position="55"/>
    </location>
    <ligand>
        <name>FAD</name>
        <dbReference type="ChEBI" id="CHEBI:57692"/>
    </ligand>
</feature>
<dbReference type="GO" id="GO:0046872">
    <property type="term" value="F:metal ion binding"/>
    <property type="evidence" value="ECO:0007669"/>
    <property type="project" value="UniProtKB-KW"/>
</dbReference>
<dbReference type="GO" id="GO:0050660">
    <property type="term" value="F:flavin adenine dinucleotide binding"/>
    <property type="evidence" value="ECO:0007669"/>
    <property type="project" value="InterPro"/>
</dbReference>
<keyword evidence="2" id="KW-0813">Transport</keyword>
<evidence type="ECO:0000256" key="10">
    <source>
        <dbReference type="ARBA" id="ARBA00034078"/>
    </source>
</evidence>
<gene>
    <name evidence="14" type="ORF">CFK40_14810</name>
</gene>
<dbReference type="InterPro" id="IPR017938">
    <property type="entry name" value="Riboflavin_synthase-like_b-brl"/>
</dbReference>
<evidence type="ECO:0000256" key="8">
    <source>
        <dbReference type="ARBA" id="ARBA00023004"/>
    </source>
</evidence>
<dbReference type="InterPro" id="IPR050353">
    <property type="entry name" value="PyrK_electron_transfer"/>
</dbReference>
<dbReference type="Proteomes" id="UP000204391">
    <property type="component" value="Chromosome"/>
</dbReference>
<dbReference type="AlphaFoldDB" id="A0A221MEV1"/>
<protein>
    <submittedName>
        <fullName evidence="14">Dihydroorotate dehydrogenase electron transfer subunit</fullName>
    </submittedName>
</protein>
<comment type="cofactor">
    <cofactor evidence="11">
        <name>FAD</name>
        <dbReference type="ChEBI" id="CHEBI:57692"/>
    </cofactor>
    <text evidence="11">Binds 1 FAD per subunit.</text>
</comment>
<keyword evidence="4 12" id="KW-0001">2Fe-2S</keyword>
<dbReference type="EMBL" id="CP022437">
    <property type="protein sequence ID" value="ASN06203.1"/>
    <property type="molecule type" value="Genomic_DNA"/>
</dbReference>
<dbReference type="SUPFAM" id="SSF63380">
    <property type="entry name" value="Riboflavin synthase domain-like"/>
    <property type="match status" value="1"/>
</dbReference>
<evidence type="ECO:0000256" key="5">
    <source>
        <dbReference type="ARBA" id="ARBA00022723"/>
    </source>
</evidence>
<dbReference type="Gene3D" id="3.40.50.80">
    <property type="entry name" value="Nucleotide-binding domain of ferredoxin-NADP reductase (FNR) module"/>
    <property type="match status" value="1"/>
</dbReference>
<evidence type="ECO:0000256" key="7">
    <source>
        <dbReference type="ARBA" id="ARBA00022982"/>
    </source>
</evidence>
<evidence type="ECO:0000256" key="1">
    <source>
        <dbReference type="ARBA" id="ARBA00006422"/>
    </source>
</evidence>
<keyword evidence="3 11" id="KW-0285">Flavoprotein</keyword>
<dbReference type="Gene3D" id="2.40.30.10">
    <property type="entry name" value="Translation factors"/>
    <property type="match status" value="1"/>
</dbReference>
<keyword evidence="9 12" id="KW-0411">Iron-sulfur</keyword>
<feature type="binding site" evidence="12">
    <location>
        <position position="230"/>
    </location>
    <ligand>
        <name>[2Fe-2S] cluster</name>
        <dbReference type="ChEBI" id="CHEBI:190135"/>
    </ligand>
</feature>
<dbReference type="SUPFAM" id="SSF52343">
    <property type="entry name" value="Ferredoxin reductase-like, C-terminal NADP-linked domain"/>
    <property type="match status" value="1"/>
</dbReference>
<sequence>MKSYQAVVLLNRQVSKRYWHMIIDTTKLNSPVDPGQFFHIRCSDNQSPFLRRPLSVYKVNDNTIEFLYLVKGLGTKEMSFIEENETIDIMGPLGEGFHLESTARTILLVARGVGVATLAALAQAAYFQGTHCVVILSARTNEDLLAADFLKGFGADVYSVTEEEGTSAVENVKGLIVNEIFEKFKIDNIYTCGSKRLSRLAQEVAETYDIPGEIALEEHMGCAMGACFACVSDIKEEGIVKSVRVCIEGPVFPLRKVLL</sequence>
<keyword evidence="7" id="KW-0249">Electron transport</keyword>
<evidence type="ECO:0000256" key="6">
    <source>
        <dbReference type="ARBA" id="ARBA00022827"/>
    </source>
</evidence>
<feature type="domain" description="FAD-binding FR-type" evidence="13">
    <location>
        <begin position="1"/>
        <end position="99"/>
    </location>
</feature>
<feature type="binding site" evidence="11">
    <location>
        <begin position="74"/>
        <end position="75"/>
    </location>
    <ligand>
        <name>FAD</name>
        <dbReference type="ChEBI" id="CHEBI:57692"/>
    </ligand>
</feature>
<evidence type="ECO:0000313" key="14">
    <source>
        <dbReference type="EMBL" id="ASN06203.1"/>
    </source>
</evidence>
<proteinExistence type="inferred from homology"/>
<evidence type="ECO:0000256" key="3">
    <source>
        <dbReference type="ARBA" id="ARBA00022630"/>
    </source>
</evidence>
<keyword evidence="6 11" id="KW-0274">FAD</keyword>
<dbReference type="Gene3D" id="2.10.240.10">
    <property type="entry name" value="Dihydroorotate dehydrogenase, electron transfer subunit"/>
    <property type="match status" value="1"/>
</dbReference>
<dbReference type="RefSeq" id="WP_089533135.1">
    <property type="nucleotide sequence ID" value="NZ_CP022437.1"/>
</dbReference>
<comment type="cofactor">
    <cofactor evidence="12">
        <name>[2Fe-2S] cluster</name>
        <dbReference type="ChEBI" id="CHEBI:190135"/>
    </cofactor>
    <text evidence="12">Binds 1 [2Fe-2S] cluster per subunit.</text>
</comment>
<dbReference type="GO" id="GO:0051537">
    <property type="term" value="F:2 iron, 2 sulfur cluster binding"/>
    <property type="evidence" value="ECO:0007669"/>
    <property type="project" value="UniProtKB-KW"/>
</dbReference>
<dbReference type="Pfam" id="PF10418">
    <property type="entry name" value="DHODB_Fe-S_bind"/>
    <property type="match status" value="1"/>
</dbReference>
<dbReference type="PROSITE" id="PS51384">
    <property type="entry name" value="FAD_FR"/>
    <property type="match status" value="1"/>
</dbReference>
<dbReference type="InterPro" id="IPR019480">
    <property type="entry name" value="Dihydroorotate_DH_Fe-S-bd"/>
</dbReference>
<feature type="binding site" evidence="12">
    <location>
        <position position="246"/>
    </location>
    <ligand>
        <name>[2Fe-2S] cluster</name>
        <dbReference type="ChEBI" id="CHEBI:190135"/>
    </ligand>
</feature>
<evidence type="ECO:0000259" key="13">
    <source>
        <dbReference type="PROSITE" id="PS51384"/>
    </source>
</evidence>
<evidence type="ECO:0000313" key="15">
    <source>
        <dbReference type="Proteomes" id="UP000204391"/>
    </source>
</evidence>
<dbReference type="OrthoDB" id="9778346at2"/>
<keyword evidence="5 12" id="KW-0479">Metal-binding</keyword>
<evidence type="ECO:0000256" key="11">
    <source>
        <dbReference type="PIRSR" id="PIRSR006816-1"/>
    </source>
</evidence>
<name>A0A221MEV1_9BACI</name>
<dbReference type="InterPro" id="IPR039261">
    <property type="entry name" value="FNR_nucleotide-bd"/>
</dbReference>
<dbReference type="InterPro" id="IPR012165">
    <property type="entry name" value="Cyt_c3_hydrogenase_gsu"/>
</dbReference>
<feature type="binding site" evidence="12">
    <location>
        <position position="227"/>
    </location>
    <ligand>
        <name>[2Fe-2S] cluster</name>
        <dbReference type="ChEBI" id="CHEBI:190135"/>
    </ligand>
</feature>
<accession>A0A221MEV1</accession>